<reference evidence="2" key="1">
    <citation type="submission" date="2018-06" db="EMBL/GenBank/DDBJ databases">
        <title>Aestuariibacter litoralis strain KCTC 52945T.</title>
        <authorList>
            <person name="Li X."/>
            <person name="Salam N."/>
            <person name="Li J.-L."/>
            <person name="Chen Y.-M."/>
            <person name="Yang Z.-W."/>
            <person name="Zhang L.-Y."/>
            <person name="Han M.-X."/>
            <person name="Xiao M."/>
            <person name="Li W.-J."/>
        </authorList>
    </citation>
    <scope>NUCLEOTIDE SEQUENCE [LARGE SCALE GENOMIC DNA]</scope>
    <source>
        <strain evidence="2">KCTC 52945</strain>
    </source>
</reference>
<keyword evidence="1" id="KW-0808">Transferase</keyword>
<dbReference type="Gene3D" id="3.30.420.310">
    <property type="entry name" value="2-keto-3-deoxy-galactonokinase, C-terminal domain"/>
    <property type="match status" value="1"/>
</dbReference>
<evidence type="ECO:0000313" key="2">
    <source>
        <dbReference type="Proteomes" id="UP000248795"/>
    </source>
</evidence>
<gene>
    <name evidence="1" type="ORF">DK847_03580</name>
</gene>
<dbReference type="Gene3D" id="3.30.420.300">
    <property type="entry name" value="2-keto-3-deoxy-galactonokinase, substrate binding domain"/>
    <property type="match status" value="1"/>
</dbReference>
<keyword evidence="1" id="KW-0418">Kinase</keyword>
<name>A0A2W2CFI3_9HYPH</name>
<dbReference type="GO" id="GO:0034194">
    <property type="term" value="P:D-galactonate catabolic process"/>
    <property type="evidence" value="ECO:0007669"/>
    <property type="project" value="InterPro"/>
</dbReference>
<dbReference type="InterPro" id="IPR042258">
    <property type="entry name" value="DGOK_N"/>
</dbReference>
<accession>A0A2W2CFI3</accession>
<dbReference type="Proteomes" id="UP000248795">
    <property type="component" value="Unassembled WGS sequence"/>
</dbReference>
<dbReference type="EMBL" id="QKVK01000001">
    <property type="protein sequence ID" value="PZF78883.1"/>
    <property type="molecule type" value="Genomic_DNA"/>
</dbReference>
<dbReference type="GO" id="GO:0008671">
    <property type="term" value="F:2-dehydro-3-deoxygalactonokinase activity"/>
    <property type="evidence" value="ECO:0007669"/>
    <property type="project" value="InterPro"/>
</dbReference>
<dbReference type="AlphaFoldDB" id="A0A2W2CFI3"/>
<dbReference type="InterPro" id="IPR042257">
    <property type="entry name" value="DGOK_C"/>
</dbReference>
<comment type="caution">
    <text evidence="1">The sequence shown here is derived from an EMBL/GenBank/DDBJ whole genome shotgun (WGS) entry which is preliminary data.</text>
</comment>
<organism evidence="1 2">
    <name type="scientific">Aestuariivirga litoralis</name>
    <dbReference type="NCBI Taxonomy" id="2650924"/>
    <lineage>
        <taxon>Bacteria</taxon>
        <taxon>Pseudomonadati</taxon>
        <taxon>Pseudomonadota</taxon>
        <taxon>Alphaproteobacteria</taxon>
        <taxon>Hyphomicrobiales</taxon>
        <taxon>Aestuariivirgaceae</taxon>
        <taxon>Aestuariivirga</taxon>
    </lineage>
</organism>
<sequence length="299" mass="31731">MGNVTGFIALDWGTTSFRAYRVAADGRVIETISAPEGILAVKGGGFEAALEKQIGAWDVTLPVMAAGMITSRQGWIELPYLPCPASAADLAQALHHHTTASGRRIAFATGLSYRAPDGMPDVMRSEEVQVFGSLDLGVKHFVTPGTHSKWITTEGDRLLRYATYVTGEVFAALKDHTILGRLMKPGPDDEEAFAMGVRAALEDPAGFLHRIFSARSLGLFGELAPEAISSYLSGQVIGSEVAHAIRDNPRDAEYAVLASPGIGGRYVKAIEIAGLKVRYGDPQAIVKGLAIIAGKAGII</sequence>
<keyword evidence="2" id="KW-1185">Reference proteome</keyword>
<dbReference type="Pfam" id="PF05035">
    <property type="entry name" value="DGOK"/>
    <property type="match status" value="1"/>
</dbReference>
<proteinExistence type="predicted"/>
<dbReference type="InterPro" id="IPR007729">
    <property type="entry name" value="DGOK"/>
</dbReference>
<evidence type="ECO:0000313" key="1">
    <source>
        <dbReference type="EMBL" id="PZF78883.1"/>
    </source>
</evidence>
<protein>
    <submittedName>
        <fullName evidence="1">2-dehydro-3-deoxygalactonokinase</fullName>
    </submittedName>
</protein>